<dbReference type="RefSeq" id="WP_103875624.1">
    <property type="nucleotide sequence ID" value="NZ_FNUY01000019.1"/>
</dbReference>
<dbReference type="OrthoDB" id="9777007at2"/>
<dbReference type="PANTHER" id="PTHR31118:SF32">
    <property type="entry name" value="KYNURENINE FORMAMIDASE"/>
    <property type="match status" value="1"/>
</dbReference>
<dbReference type="Pfam" id="PF04199">
    <property type="entry name" value="Cyclase"/>
    <property type="match status" value="1"/>
</dbReference>
<gene>
    <name evidence="1" type="ORF">SAMN04488115_1193</name>
</gene>
<dbReference type="InterPro" id="IPR007325">
    <property type="entry name" value="KFase/CYL"/>
</dbReference>
<dbReference type="AlphaFoldDB" id="A0A1H6D975"/>
<name>A0A1H6D975_9HYPH</name>
<reference evidence="1 2" key="1">
    <citation type="submission" date="2016-10" db="EMBL/GenBank/DDBJ databases">
        <authorList>
            <person name="de Groot N.N."/>
        </authorList>
    </citation>
    <scope>NUCLEOTIDE SEQUENCE [LARGE SCALE GENOMIC DNA]</scope>
    <source>
        <strain evidence="1 2">DSM 26656</strain>
    </source>
</reference>
<proteinExistence type="predicted"/>
<dbReference type="GO" id="GO:0004061">
    <property type="term" value="F:arylformamidase activity"/>
    <property type="evidence" value="ECO:0007669"/>
    <property type="project" value="InterPro"/>
</dbReference>
<evidence type="ECO:0000313" key="1">
    <source>
        <dbReference type="EMBL" id="SEG81752.1"/>
    </source>
</evidence>
<sequence length="220" mass="24568">MFIDLTHEFHDRMPSPRLRAGEVGVRIEPYLTHAETSDAYDHKSEFEITKVSFQTSVGTKLDAPRHRFRNGEDIGTIGLERLVVEGVVVDARHCKPGQSLGLADIDLPDDLAGRALLVNFGWDLHWGTPAFHQHPYLSREVIQHLLKSGTSILGVDCANVDSTDDMERPAHTWLLGQGCLIVENLRDLARLHGKSFRFFAIPLPARGAAAFPIRAFAELR</sequence>
<dbReference type="PANTHER" id="PTHR31118">
    <property type="entry name" value="CYCLASE-LIKE PROTEIN 2"/>
    <property type="match status" value="1"/>
</dbReference>
<dbReference type="InterPro" id="IPR037175">
    <property type="entry name" value="KFase_sf"/>
</dbReference>
<dbReference type="EMBL" id="FNUY01000019">
    <property type="protein sequence ID" value="SEG81752.1"/>
    <property type="molecule type" value="Genomic_DNA"/>
</dbReference>
<dbReference type="Proteomes" id="UP000236743">
    <property type="component" value="Unassembled WGS sequence"/>
</dbReference>
<dbReference type="GO" id="GO:0019441">
    <property type="term" value="P:L-tryptophan catabolic process to kynurenine"/>
    <property type="evidence" value="ECO:0007669"/>
    <property type="project" value="InterPro"/>
</dbReference>
<dbReference type="Gene3D" id="3.50.30.50">
    <property type="entry name" value="Putative cyclase"/>
    <property type="match status" value="1"/>
</dbReference>
<evidence type="ECO:0000313" key="2">
    <source>
        <dbReference type="Proteomes" id="UP000236743"/>
    </source>
</evidence>
<dbReference type="SUPFAM" id="SSF102198">
    <property type="entry name" value="Putative cyclase"/>
    <property type="match status" value="1"/>
</dbReference>
<accession>A0A1H6D975</accession>
<organism evidence="1 2">
    <name type="scientific">Bosea lathyri</name>
    <dbReference type="NCBI Taxonomy" id="1036778"/>
    <lineage>
        <taxon>Bacteria</taxon>
        <taxon>Pseudomonadati</taxon>
        <taxon>Pseudomonadota</taxon>
        <taxon>Alphaproteobacteria</taxon>
        <taxon>Hyphomicrobiales</taxon>
        <taxon>Boseaceae</taxon>
        <taxon>Bosea</taxon>
    </lineage>
</organism>
<keyword evidence="2" id="KW-1185">Reference proteome</keyword>
<protein>
    <submittedName>
        <fullName evidence="1">Kynurenine formamidase</fullName>
    </submittedName>
</protein>